<name>B8BDA8_ORYSI</name>
<dbReference type="InterPro" id="IPR001611">
    <property type="entry name" value="Leu-rich_rpt"/>
</dbReference>
<dbReference type="InterPro" id="IPR058922">
    <property type="entry name" value="WHD_DRP"/>
</dbReference>
<dbReference type="Pfam" id="PF18052">
    <property type="entry name" value="Rx_N"/>
    <property type="match status" value="1"/>
</dbReference>
<dbReference type="Gene3D" id="1.10.8.430">
    <property type="entry name" value="Helical domain of apoptotic protease-activating factors"/>
    <property type="match status" value="1"/>
</dbReference>
<dbReference type="Gene3D" id="1.10.10.10">
    <property type="entry name" value="Winged helix-like DNA-binding domain superfamily/Winged helix DNA-binding domain"/>
    <property type="match status" value="1"/>
</dbReference>
<dbReference type="Gramene" id="BGIOSGA031043-TA">
    <property type="protein sequence ID" value="BGIOSGA031043-PA"/>
    <property type="gene ID" value="BGIOSGA031043"/>
</dbReference>
<reference evidence="11 12" key="1">
    <citation type="journal article" date="2005" name="PLoS Biol.">
        <title>The genomes of Oryza sativa: a history of duplications.</title>
        <authorList>
            <person name="Yu J."/>
            <person name="Wang J."/>
            <person name="Lin W."/>
            <person name="Li S."/>
            <person name="Li H."/>
            <person name="Zhou J."/>
            <person name="Ni P."/>
            <person name="Dong W."/>
            <person name="Hu S."/>
            <person name="Zeng C."/>
            <person name="Zhang J."/>
            <person name="Zhang Y."/>
            <person name="Li R."/>
            <person name="Xu Z."/>
            <person name="Li S."/>
            <person name="Li X."/>
            <person name="Zheng H."/>
            <person name="Cong L."/>
            <person name="Lin L."/>
            <person name="Yin J."/>
            <person name="Geng J."/>
            <person name="Li G."/>
            <person name="Shi J."/>
            <person name="Liu J."/>
            <person name="Lv H."/>
            <person name="Li J."/>
            <person name="Wang J."/>
            <person name="Deng Y."/>
            <person name="Ran L."/>
            <person name="Shi X."/>
            <person name="Wang X."/>
            <person name="Wu Q."/>
            <person name="Li C."/>
            <person name="Ren X."/>
            <person name="Wang J."/>
            <person name="Wang X."/>
            <person name="Li D."/>
            <person name="Liu D."/>
            <person name="Zhang X."/>
            <person name="Ji Z."/>
            <person name="Zhao W."/>
            <person name="Sun Y."/>
            <person name="Zhang Z."/>
            <person name="Bao J."/>
            <person name="Han Y."/>
            <person name="Dong L."/>
            <person name="Ji J."/>
            <person name="Chen P."/>
            <person name="Wu S."/>
            <person name="Liu J."/>
            <person name="Xiao Y."/>
            <person name="Bu D."/>
            <person name="Tan J."/>
            <person name="Yang L."/>
            <person name="Ye C."/>
            <person name="Zhang J."/>
            <person name="Xu J."/>
            <person name="Zhou Y."/>
            <person name="Yu Y."/>
            <person name="Zhang B."/>
            <person name="Zhuang S."/>
            <person name="Wei H."/>
            <person name="Liu B."/>
            <person name="Lei M."/>
            <person name="Yu H."/>
            <person name="Li Y."/>
            <person name="Xu H."/>
            <person name="Wei S."/>
            <person name="He X."/>
            <person name="Fang L."/>
            <person name="Zhang Z."/>
            <person name="Zhang Y."/>
            <person name="Huang X."/>
            <person name="Su Z."/>
            <person name="Tong W."/>
            <person name="Li J."/>
            <person name="Tong Z."/>
            <person name="Li S."/>
            <person name="Ye J."/>
            <person name="Wang L."/>
            <person name="Fang L."/>
            <person name="Lei T."/>
            <person name="Chen C."/>
            <person name="Chen H."/>
            <person name="Xu Z."/>
            <person name="Li H."/>
            <person name="Huang H."/>
            <person name="Zhang F."/>
            <person name="Xu H."/>
            <person name="Li N."/>
            <person name="Zhao C."/>
            <person name="Li S."/>
            <person name="Dong L."/>
            <person name="Huang Y."/>
            <person name="Li L."/>
            <person name="Xi Y."/>
            <person name="Qi Q."/>
            <person name="Li W."/>
            <person name="Zhang B."/>
            <person name="Hu W."/>
            <person name="Zhang Y."/>
            <person name="Tian X."/>
            <person name="Jiao Y."/>
            <person name="Liang X."/>
            <person name="Jin J."/>
            <person name="Gao L."/>
            <person name="Zheng W."/>
            <person name="Hao B."/>
            <person name="Liu S."/>
            <person name="Wang W."/>
            <person name="Yuan L."/>
            <person name="Cao M."/>
            <person name="McDermott J."/>
            <person name="Samudrala R."/>
            <person name="Wang J."/>
            <person name="Wong G.K."/>
            <person name="Yang H."/>
        </authorList>
    </citation>
    <scope>NUCLEOTIDE SEQUENCE [LARGE SCALE GENOMIC DNA]</scope>
    <source>
        <strain evidence="12">cv. 93-11</strain>
    </source>
</reference>
<keyword evidence="3" id="KW-0677">Repeat</keyword>
<dbReference type="OMA" id="CCEMAFT"/>
<evidence type="ECO:0000256" key="1">
    <source>
        <dbReference type="ARBA" id="ARBA00008894"/>
    </source>
</evidence>
<proteinExistence type="inferred from homology"/>
<keyword evidence="12" id="KW-1185">Reference proteome</keyword>
<dbReference type="GO" id="GO:0043531">
    <property type="term" value="F:ADP binding"/>
    <property type="evidence" value="ECO:0007669"/>
    <property type="project" value="InterPro"/>
</dbReference>
<sequence>MAELLVRPLLSAVTNKASSYLVDQYKVMEGMEQQRKALERMLPLILSVIQDAEEKRSKKPELSAWLNELKKVSYEATDVFDEFKYEALRREAKKKGHDPTLDKGNVSIFPSRNPIVFRYRMGKKLQTIVQKIKILVSEMDSFGLIKLQQEVPRQWRQTDSIMVDTEKDIVSRSRDEEKKKIIKMLLEGKDLRILPIVGMGGIGKTTFAQLIYNDPEIEKHFQLRRWCCVSDVFDIVTIANSICMSTERDREKALQDLQKEVGGKKYLIVLDDVWNRDSDKWGKLMTCLKKGDMGSVVLTTTRDAEVARIMVTGEVQVHNLEKLGEDYLMEIIQGKAFSLLESDEHFEVLRKIVQRCDGSPLAAKSFGSVLYNRSTVQEWKVVLAKSNICNEEENKIFPILRLSYDDLPLHIKQCFAFCAIFPKDYEIRVENLIQLWLAHDFIPLQEDDNLEMVAEDIFKELVWRSFFQDVKKFPLRTTCKIHDLMHDIAQSVIGKECVSIASRSDFKSMLLKHPMYHFHSSYIKTVLLDDFMKKQSPTLRTILFEECFSDISTSHLSKSSSLRALSLNQSIKLLPIRARYLQHLRYLDISQNDCMKELPEDICILYNLQTLNLSNCHFLVTLPKDMKYMTSLRHLYTNGCLNLKCMPPELGQLTSLRTLTDFVVGDSSGCSTLRELQNLNLCGELQLRGLENVSQEDAKAVNLIKKEKLTHLSLVWDSKCRVEEPNCHEKVLDALKPHHGPLMLTVISYKSTHFPAWMKDLKMLQNLVELKLDGCTMCEEFPPFIQCKSLQVLYLIRLDKLQTLCCEEGRQGKEEAFHLLKKVVIESCPKFRTLVHDMASTTFPAQKKINLHELDLDRLVAIGGQENGPTFPLLEEIVIEKCPKLQTLCYEMASTAFPSLKKIRLYDLGGLERLVENKSTLSLLEVVDIRNCPKLRSLPEAPKLKIFTLNENKAQLSLFLLQSRCMSSLSKLILDVDDQKRTVQLGQIHESSLSKLEFRHCNFFYPTSPSQPIIIFWKRLGQLVHLRISNCDALIYWPEEEFRCLVSLKTLEIMQCDKLIRRPMLVKEEPTCCARDQLLPRLTSLSIRACDSLRELFVLPPSLTNIDISLCSNLEYIWGMGGIESESAQVEHHHTFTSSEHCNDWACGSVPEQSPSAADHPLPCLESLSVASCPKMVALENLPSSLKKLYIYSCPEIHSVLGQLSALDVLYIHGCHKLESLNRLGDLSSLETLDLRRCKCLASLPCGLGSYSSLSRITIRYCPTLNKKPLYKHLRARSDSLEERDLSHARARDPYEGTSPLLFFFFFRFCFSLHITDPYVALYALENLITGPSVLKLISIVKLRY</sequence>
<dbReference type="InterPro" id="IPR036388">
    <property type="entry name" value="WH-like_DNA-bd_sf"/>
</dbReference>
<keyword evidence="6" id="KW-0067">ATP-binding</keyword>
<organism evidence="11 12">
    <name type="scientific">Oryza sativa subsp. indica</name>
    <name type="common">Rice</name>
    <dbReference type="NCBI Taxonomy" id="39946"/>
    <lineage>
        <taxon>Eukaryota</taxon>
        <taxon>Viridiplantae</taxon>
        <taxon>Streptophyta</taxon>
        <taxon>Embryophyta</taxon>
        <taxon>Tracheophyta</taxon>
        <taxon>Spermatophyta</taxon>
        <taxon>Magnoliopsida</taxon>
        <taxon>Liliopsida</taxon>
        <taxon>Poales</taxon>
        <taxon>Poaceae</taxon>
        <taxon>BOP clade</taxon>
        <taxon>Oryzoideae</taxon>
        <taxon>Oryzeae</taxon>
        <taxon>Oryzinae</taxon>
        <taxon>Oryza</taxon>
        <taxon>Oryza sativa</taxon>
    </lineage>
</organism>
<dbReference type="InterPro" id="IPR041118">
    <property type="entry name" value="Rx_N"/>
</dbReference>
<protein>
    <submittedName>
        <fullName evidence="11">Uncharacterized protein</fullName>
    </submittedName>
</protein>
<keyword evidence="2" id="KW-0433">Leucine-rich repeat</keyword>
<dbReference type="GO" id="GO:0002758">
    <property type="term" value="P:innate immune response-activating signaling pathway"/>
    <property type="evidence" value="ECO:0007669"/>
    <property type="project" value="UniProtKB-ARBA"/>
</dbReference>
<feature type="domain" description="Disease resistance N-terminal" evidence="8">
    <location>
        <begin position="10"/>
        <end position="95"/>
    </location>
</feature>
<dbReference type="GO" id="GO:0009626">
    <property type="term" value="P:plant-type hypersensitive response"/>
    <property type="evidence" value="ECO:0007669"/>
    <property type="project" value="UniProtKB-ARBA"/>
</dbReference>
<evidence type="ECO:0000256" key="4">
    <source>
        <dbReference type="ARBA" id="ARBA00022741"/>
    </source>
</evidence>
<comment type="similarity">
    <text evidence="1">Belongs to the disease resistance NB-LRR family.</text>
</comment>
<dbReference type="InterPro" id="IPR027417">
    <property type="entry name" value="P-loop_NTPase"/>
</dbReference>
<keyword evidence="5" id="KW-0611">Plant defense</keyword>
<dbReference type="InterPro" id="IPR056789">
    <property type="entry name" value="LRR_R13L1-DRL21"/>
</dbReference>
<dbReference type="Pfam" id="PF25019">
    <property type="entry name" value="LRR_R13L1-DRL21"/>
    <property type="match status" value="1"/>
</dbReference>
<dbReference type="SUPFAM" id="SSF52540">
    <property type="entry name" value="P-loop containing nucleoside triphosphate hydrolases"/>
    <property type="match status" value="1"/>
</dbReference>
<gene>
    <name evidence="11" type="ORF">OsI_31947</name>
</gene>
<dbReference type="Pfam" id="PF00560">
    <property type="entry name" value="LRR_1"/>
    <property type="match status" value="1"/>
</dbReference>
<evidence type="ECO:0000259" key="7">
    <source>
        <dbReference type="Pfam" id="PF00931"/>
    </source>
</evidence>
<dbReference type="Pfam" id="PF00931">
    <property type="entry name" value="NB-ARC"/>
    <property type="match status" value="1"/>
</dbReference>
<accession>B8BDA8</accession>
<dbReference type="STRING" id="39946.B8BDA8"/>
<dbReference type="SUPFAM" id="SSF52058">
    <property type="entry name" value="L domain-like"/>
    <property type="match status" value="1"/>
</dbReference>
<dbReference type="Gene3D" id="1.20.5.4130">
    <property type="match status" value="1"/>
</dbReference>
<dbReference type="InterPro" id="IPR032675">
    <property type="entry name" value="LRR_dom_sf"/>
</dbReference>
<dbReference type="FunFam" id="1.10.10.10:FF:000322">
    <property type="entry name" value="Probable disease resistance protein At1g63360"/>
    <property type="match status" value="1"/>
</dbReference>
<evidence type="ECO:0000256" key="3">
    <source>
        <dbReference type="ARBA" id="ARBA00022737"/>
    </source>
</evidence>
<feature type="domain" description="R13L1/DRL21-like LRR repeat region" evidence="10">
    <location>
        <begin position="673"/>
        <end position="796"/>
    </location>
</feature>
<keyword evidence="4" id="KW-0547">Nucleotide-binding</keyword>
<dbReference type="GO" id="GO:0005524">
    <property type="term" value="F:ATP binding"/>
    <property type="evidence" value="ECO:0007669"/>
    <property type="project" value="UniProtKB-KW"/>
</dbReference>
<dbReference type="PANTHER" id="PTHR36766">
    <property type="entry name" value="PLANT BROAD-SPECTRUM MILDEW RESISTANCE PROTEIN RPW8"/>
    <property type="match status" value="1"/>
</dbReference>
<dbReference type="InterPro" id="IPR002182">
    <property type="entry name" value="NB-ARC"/>
</dbReference>
<feature type="domain" description="Disease resistance protein winged helix" evidence="9">
    <location>
        <begin position="420"/>
        <end position="489"/>
    </location>
</feature>
<dbReference type="PANTHER" id="PTHR36766:SF55">
    <property type="entry name" value="OS11G0492900 PROTEIN"/>
    <property type="match status" value="1"/>
</dbReference>
<evidence type="ECO:0000313" key="11">
    <source>
        <dbReference type="EMBL" id="EEC84844.1"/>
    </source>
</evidence>
<dbReference type="Proteomes" id="UP000007015">
    <property type="component" value="Chromosome 9"/>
</dbReference>
<evidence type="ECO:0000259" key="10">
    <source>
        <dbReference type="Pfam" id="PF25019"/>
    </source>
</evidence>
<evidence type="ECO:0000256" key="6">
    <source>
        <dbReference type="ARBA" id="ARBA00022840"/>
    </source>
</evidence>
<evidence type="ECO:0000256" key="2">
    <source>
        <dbReference type="ARBA" id="ARBA00022614"/>
    </source>
</evidence>
<evidence type="ECO:0000313" key="12">
    <source>
        <dbReference type="Proteomes" id="UP000007015"/>
    </source>
</evidence>
<dbReference type="Gene3D" id="3.40.50.300">
    <property type="entry name" value="P-loop containing nucleotide triphosphate hydrolases"/>
    <property type="match status" value="1"/>
</dbReference>
<dbReference type="Gene3D" id="3.80.10.10">
    <property type="entry name" value="Ribonuclease Inhibitor"/>
    <property type="match status" value="4"/>
</dbReference>
<dbReference type="EMBL" id="CM000134">
    <property type="protein sequence ID" value="EEC84844.1"/>
    <property type="molecule type" value="Genomic_DNA"/>
</dbReference>
<dbReference type="GO" id="GO:0042742">
    <property type="term" value="P:defense response to bacterium"/>
    <property type="evidence" value="ECO:0007669"/>
    <property type="project" value="UniProtKB-ARBA"/>
</dbReference>
<feature type="domain" description="NB-ARC" evidence="7">
    <location>
        <begin position="175"/>
        <end position="337"/>
    </location>
</feature>
<dbReference type="HOGENOM" id="CLU_000837_8_8_1"/>
<dbReference type="PRINTS" id="PR00364">
    <property type="entry name" value="DISEASERSIST"/>
</dbReference>
<evidence type="ECO:0000259" key="8">
    <source>
        <dbReference type="Pfam" id="PF18052"/>
    </source>
</evidence>
<dbReference type="Pfam" id="PF23559">
    <property type="entry name" value="WHD_DRP"/>
    <property type="match status" value="1"/>
</dbReference>
<evidence type="ECO:0000259" key="9">
    <source>
        <dbReference type="Pfam" id="PF23559"/>
    </source>
</evidence>
<evidence type="ECO:0000256" key="5">
    <source>
        <dbReference type="ARBA" id="ARBA00022821"/>
    </source>
</evidence>
<dbReference type="InterPro" id="IPR042197">
    <property type="entry name" value="Apaf_helical"/>
</dbReference>
<dbReference type="SUPFAM" id="SSF52047">
    <property type="entry name" value="RNI-like"/>
    <property type="match status" value="1"/>
</dbReference>